<sequence length="388" mass="43991">METIVVLSHLRWDFVYQRPQHILSRLAEHYQIVFFEEPVFHPKEHLAVISTPHPNVVVWKPRTPVKAAGFHDDQLPYLKPLFHQLVSDYGDSIMWFYTPMALPLIDGLAPRLVVYDCMDELAAFKNAPKQLLQRENALLKVTDIVFTGGPSLFRAKQGRHPNVHCFPSSVDIHHFSQGLDPANEHSSHKAMPRPRLGYYGVIDERVDINLVAAIADAHAEWQIVMVGPVVKIDPIALPQRQNIHYLGQRSYEELPQFLASWNVALLPFAINESTRFISPTKTLEYMVAELPIVSTNVADVIELYGRAVSLASDIEEFIVACEKALKETPQVRQDKVQAMRDIVSTSSWDATVKQMRRLISDRIGHPKPGGDARAKSRISRPQAPILDR</sequence>
<feature type="compositionally biased region" description="Basic and acidic residues" evidence="1">
    <location>
        <begin position="361"/>
        <end position="374"/>
    </location>
</feature>
<dbReference type="GO" id="GO:0016740">
    <property type="term" value="F:transferase activity"/>
    <property type="evidence" value="ECO:0007669"/>
    <property type="project" value="UniProtKB-KW"/>
</dbReference>
<proteinExistence type="predicted"/>
<dbReference type="PANTHER" id="PTHR12526">
    <property type="entry name" value="GLYCOSYLTRANSFERASE"/>
    <property type="match status" value="1"/>
</dbReference>
<reference evidence="2 3" key="1">
    <citation type="submission" date="2016-10" db="EMBL/GenBank/DDBJ databases">
        <authorList>
            <person name="de Groot N.N."/>
        </authorList>
    </citation>
    <scope>NUCLEOTIDE SEQUENCE [LARGE SCALE GENOMIC DNA]</scope>
    <source>
        <strain evidence="2 3">Nl18</strain>
    </source>
</reference>
<dbReference type="RefSeq" id="WP_074746041.1">
    <property type="nucleotide sequence ID" value="NZ_FOCT01000006.1"/>
</dbReference>
<dbReference type="EMBL" id="FOCT01000006">
    <property type="protein sequence ID" value="SEN64548.1"/>
    <property type="molecule type" value="Genomic_DNA"/>
</dbReference>
<evidence type="ECO:0000313" key="3">
    <source>
        <dbReference type="Proteomes" id="UP000183898"/>
    </source>
</evidence>
<dbReference type="PANTHER" id="PTHR12526:SF630">
    <property type="entry name" value="GLYCOSYLTRANSFERASE"/>
    <property type="match status" value="1"/>
</dbReference>
<dbReference type="Pfam" id="PF13692">
    <property type="entry name" value="Glyco_trans_1_4"/>
    <property type="match status" value="1"/>
</dbReference>
<organism evidence="2 3">
    <name type="scientific">Nitrosospira multiformis</name>
    <dbReference type="NCBI Taxonomy" id="1231"/>
    <lineage>
        <taxon>Bacteria</taxon>
        <taxon>Pseudomonadati</taxon>
        <taxon>Pseudomonadota</taxon>
        <taxon>Betaproteobacteria</taxon>
        <taxon>Nitrosomonadales</taxon>
        <taxon>Nitrosomonadaceae</taxon>
        <taxon>Nitrosospira</taxon>
    </lineage>
</organism>
<name>A0A1H8I9I4_9PROT</name>
<accession>A0A1H8I9I4</accession>
<evidence type="ECO:0000256" key="1">
    <source>
        <dbReference type="SAM" id="MobiDB-lite"/>
    </source>
</evidence>
<gene>
    <name evidence="2" type="ORF">SAMN05216404_1062</name>
</gene>
<dbReference type="AlphaFoldDB" id="A0A1H8I9I4"/>
<dbReference type="Gene3D" id="3.40.50.2000">
    <property type="entry name" value="Glycogen Phosphorylase B"/>
    <property type="match status" value="1"/>
</dbReference>
<feature type="region of interest" description="Disordered" evidence="1">
    <location>
        <begin position="361"/>
        <end position="388"/>
    </location>
</feature>
<protein>
    <submittedName>
        <fullName evidence="2">Glycosyltransferase involved in cell wall bisynthesis</fullName>
    </submittedName>
</protein>
<evidence type="ECO:0000313" key="2">
    <source>
        <dbReference type="EMBL" id="SEN64548.1"/>
    </source>
</evidence>
<keyword evidence="2" id="KW-0808">Transferase</keyword>
<dbReference type="SUPFAM" id="SSF53756">
    <property type="entry name" value="UDP-Glycosyltransferase/glycogen phosphorylase"/>
    <property type="match status" value="1"/>
</dbReference>
<dbReference type="Proteomes" id="UP000183898">
    <property type="component" value="Unassembled WGS sequence"/>
</dbReference>